<evidence type="ECO:0008006" key="4">
    <source>
        <dbReference type="Google" id="ProtNLM"/>
    </source>
</evidence>
<feature type="transmembrane region" description="Helical" evidence="1">
    <location>
        <begin position="168"/>
        <end position="190"/>
    </location>
</feature>
<dbReference type="EMBL" id="CP054856">
    <property type="protein sequence ID" value="QVM85446.1"/>
    <property type="molecule type" value="Genomic_DNA"/>
</dbReference>
<feature type="transmembrane region" description="Helical" evidence="1">
    <location>
        <begin position="35"/>
        <end position="54"/>
    </location>
</feature>
<feature type="transmembrane region" description="Helical" evidence="1">
    <location>
        <begin position="137"/>
        <end position="156"/>
    </location>
</feature>
<evidence type="ECO:0000313" key="2">
    <source>
        <dbReference type="EMBL" id="QVM85446.1"/>
    </source>
</evidence>
<evidence type="ECO:0000256" key="1">
    <source>
        <dbReference type="SAM" id="Phobius"/>
    </source>
</evidence>
<keyword evidence="1" id="KW-1133">Transmembrane helix</keyword>
<evidence type="ECO:0000313" key="3">
    <source>
        <dbReference type="Proteomes" id="UP000677126"/>
    </source>
</evidence>
<feature type="transmembrane region" description="Helical" evidence="1">
    <location>
        <begin position="284"/>
        <end position="305"/>
    </location>
</feature>
<sequence>MGQLGIEIALALAGLGTAALLAWPRLSRARLWRAGITPLASIIGSGFLILGPILTDSFGTWGIAAMALLCLAGYLFGAAIRTNIARLDEGAHETPLSTGLERISSWALAFAYVISVAYYLNLFGAFAARIFGAPSDMLARLITTGAYALILLSGLTKGFSLLERLEQLTVSVKLIIIAALIGALCVHAGIEWETGTVTRSGMTLAPWPALQLMFGLIVTVQGFETSRYLGDHYTATERQRSMKLAQAIASAIYMAYVVLLAMSFRSGSFELSETAIIDMMRTVSAILGPLLILAALSAQFSAAVADTNGSGGLVAELTHQRFGMKPTYVLLIASGLALTWLADVFEIVSFASRAFALYYAIQSALAAIRSRTAGTGPLRIAGFGALTVLGLAAALFGTSVEG</sequence>
<reference evidence="2 3" key="1">
    <citation type="journal article" date="2021" name="Int. J. Syst. Evol. Microbiol.">
        <title>Novosphingobium decolorationis sp. nov., an aniline blue-decolourizing bacterium isolated from East Pacific sediment.</title>
        <authorList>
            <person name="Chen X."/>
            <person name="Dong B."/>
            <person name="Chen T."/>
            <person name="Ren N."/>
            <person name="Wang J."/>
            <person name="Xu Y."/>
            <person name="Yang J."/>
            <person name="Zhu S."/>
            <person name="Chen J."/>
        </authorList>
    </citation>
    <scope>NUCLEOTIDE SEQUENCE [LARGE SCALE GENOMIC DNA]</scope>
    <source>
        <strain evidence="2 3">502str22</strain>
    </source>
</reference>
<gene>
    <name evidence="2" type="ORF">HT578_18625</name>
</gene>
<accession>A0ABX8EBR3</accession>
<dbReference type="Proteomes" id="UP000677126">
    <property type="component" value="Chromosome"/>
</dbReference>
<proteinExistence type="predicted"/>
<keyword evidence="3" id="KW-1185">Reference proteome</keyword>
<protein>
    <recommendedName>
        <fullName evidence="4">APC family permease</fullName>
    </recommendedName>
</protein>
<keyword evidence="1" id="KW-0812">Transmembrane</keyword>
<feature type="transmembrane region" description="Helical" evidence="1">
    <location>
        <begin position="106"/>
        <end position="131"/>
    </location>
</feature>
<feature type="transmembrane region" description="Helical" evidence="1">
    <location>
        <begin position="380"/>
        <end position="400"/>
    </location>
</feature>
<dbReference type="Gene3D" id="1.20.1740.10">
    <property type="entry name" value="Amino acid/polyamine transporter I"/>
    <property type="match status" value="1"/>
</dbReference>
<dbReference type="RefSeq" id="WP_213501045.1">
    <property type="nucleotide sequence ID" value="NZ_CP054856.1"/>
</dbReference>
<feature type="transmembrane region" description="Helical" evidence="1">
    <location>
        <begin position="6"/>
        <end position="23"/>
    </location>
</feature>
<organism evidence="2 3">
    <name type="scientific">Novosphingobium decolorationis</name>
    <dbReference type="NCBI Taxonomy" id="2698673"/>
    <lineage>
        <taxon>Bacteria</taxon>
        <taxon>Pseudomonadati</taxon>
        <taxon>Pseudomonadota</taxon>
        <taxon>Alphaproteobacteria</taxon>
        <taxon>Sphingomonadales</taxon>
        <taxon>Sphingomonadaceae</taxon>
        <taxon>Novosphingobium</taxon>
    </lineage>
</organism>
<feature type="transmembrane region" description="Helical" evidence="1">
    <location>
        <begin position="326"/>
        <end position="342"/>
    </location>
</feature>
<feature type="transmembrane region" description="Helical" evidence="1">
    <location>
        <begin position="244"/>
        <end position="264"/>
    </location>
</feature>
<name>A0ABX8EBR3_9SPHN</name>
<feature type="transmembrane region" description="Helical" evidence="1">
    <location>
        <begin position="60"/>
        <end position="80"/>
    </location>
</feature>
<keyword evidence="1" id="KW-0472">Membrane</keyword>